<evidence type="ECO:0000313" key="1">
    <source>
        <dbReference type="EMBL" id="GGD05218.1"/>
    </source>
</evidence>
<keyword evidence="2" id="KW-1185">Reference proteome</keyword>
<dbReference type="EMBL" id="BMIN01000003">
    <property type="protein sequence ID" value="GGD05218.1"/>
    <property type="molecule type" value="Genomic_DNA"/>
</dbReference>
<accession>A0ABQ1PVZ4</accession>
<reference evidence="2" key="1">
    <citation type="journal article" date="2019" name="Int. J. Syst. Evol. Microbiol.">
        <title>The Global Catalogue of Microorganisms (GCM) 10K type strain sequencing project: providing services to taxonomists for standard genome sequencing and annotation.</title>
        <authorList>
            <consortium name="The Broad Institute Genomics Platform"/>
            <consortium name="The Broad Institute Genome Sequencing Center for Infectious Disease"/>
            <person name="Wu L."/>
            <person name="Ma J."/>
        </authorList>
    </citation>
    <scope>NUCLEOTIDE SEQUENCE [LARGE SCALE GENOMIC DNA]</scope>
    <source>
        <strain evidence="2">CGMCC 1.15353</strain>
    </source>
</reference>
<evidence type="ECO:0000313" key="2">
    <source>
        <dbReference type="Proteomes" id="UP000642571"/>
    </source>
</evidence>
<gene>
    <name evidence="1" type="ORF">GCM10011389_10910</name>
</gene>
<organism evidence="1 2">
    <name type="scientific">Pontibacillus salipaludis</name>
    <dbReference type="NCBI Taxonomy" id="1697394"/>
    <lineage>
        <taxon>Bacteria</taxon>
        <taxon>Bacillati</taxon>
        <taxon>Bacillota</taxon>
        <taxon>Bacilli</taxon>
        <taxon>Bacillales</taxon>
        <taxon>Bacillaceae</taxon>
        <taxon>Pontibacillus</taxon>
    </lineage>
</organism>
<proteinExistence type="predicted"/>
<sequence length="180" mass="20933">MNNSWPRVTDEMKRLWAPSEQVEPAFNGTVLEGRKRRYTVIKEEDLQMYIGMDKKEELFNVLGEIQSHIQDCRTSEGKKPYNSYIVINTDEPYINDVLRVMKHNGHWEGEIPVDEEEDNLLDHFSGPLVIHQNEDGSVQLRDSISRFWCACGNAAVKYNPGNIGHFKFRCIKCSQKDREV</sequence>
<protein>
    <submittedName>
        <fullName evidence="1">Uncharacterized protein</fullName>
    </submittedName>
</protein>
<name>A0ABQ1PVZ4_9BACI</name>
<dbReference type="Proteomes" id="UP000642571">
    <property type="component" value="Unassembled WGS sequence"/>
</dbReference>
<comment type="caution">
    <text evidence="1">The sequence shown here is derived from an EMBL/GenBank/DDBJ whole genome shotgun (WGS) entry which is preliminary data.</text>
</comment>
<dbReference type="RefSeq" id="WP_188651601.1">
    <property type="nucleotide sequence ID" value="NZ_BMIN01000003.1"/>
</dbReference>